<dbReference type="GO" id="GO:0001517">
    <property type="term" value="F:N-acetylglucosamine 6-O-sulfotransferase activity"/>
    <property type="evidence" value="ECO:0007669"/>
    <property type="project" value="TreeGrafter"/>
</dbReference>
<evidence type="ECO:0000313" key="3">
    <source>
        <dbReference type="EMBL" id="KAK8742362.1"/>
    </source>
</evidence>
<evidence type="ECO:0000313" key="4">
    <source>
        <dbReference type="Proteomes" id="UP001445076"/>
    </source>
</evidence>
<gene>
    <name evidence="3" type="ORF">OTU49_001828</name>
</gene>
<dbReference type="InterPro" id="IPR051135">
    <property type="entry name" value="Gal/GlcNAc/GalNAc_ST"/>
</dbReference>
<dbReference type="AlphaFoldDB" id="A0AAW0XSD5"/>
<dbReference type="SUPFAM" id="SSF52540">
    <property type="entry name" value="P-loop containing nucleoside triphosphate hydrolases"/>
    <property type="match status" value="1"/>
</dbReference>
<dbReference type="EMBL" id="JARKIK010000028">
    <property type="protein sequence ID" value="KAK8742362.1"/>
    <property type="molecule type" value="Genomic_DNA"/>
</dbReference>
<dbReference type="GO" id="GO:0006044">
    <property type="term" value="P:N-acetylglucosamine metabolic process"/>
    <property type="evidence" value="ECO:0007669"/>
    <property type="project" value="TreeGrafter"/>
</dbReference>
<reference evidence="3 4" key="1">
    <citation type="journal article" date="2024" name="BMC Genomics">
        <title>Genome assembly of redclaw crayfish (Cherax quadricarinatus) provides insights into its immune adaptation and hypoxia tolerance.</title>
        <authorList>
            <person name="Liu Z."/>
            <person name="Zheng J."/>
            <person name="Li H."/>
            <person name="Fang K."/>
            <person name="Wang S."/>
            <person name="He J."/>
            <person name="Zhou D."/>
            <person name="Weng S."/>
            <person name="Chi M."/>
            <person name="Gu Z."/>
            <person name="He J."/>
            <person name="Li F."/>
            <person name="Wang M."/>
        </authorList>
    </citation>
    <scope>NUCLEOTIDE SEQUENCE [LARGE SCALE GENOMIC DNA]</scope>
    <source>
        <strain evidence="3">ZL_2023a</strain>
    </source>
</reference>
<feature type="compositionally biased region" description="Basic and acidic residues" evidence="1">
    <location>
        <begin position="89"/>
        <end position="109"/>
    </location>
</feature>
<proteinExistence type="predicted"/>
<feature type="domain" description="Sulfotransferase" evidence="2">
    <location>
        <begin position="281"/>
        <end position="550"/>
    </location>
</feature>
<protein>
    <recommendedName>
        <fullName evidence="2">Sulfotransferase domain-containing protein</fullName>
    </recommendedName>
</protein>
<dbReference type="InterPro" id="IPR000863">
    <property type="entry name" value="Sulfotransferase_dom"/>
</dbReference>
<feature type="region of interest" description="Disordered" evidence="1">
    <location>
        <begin position="89"/>
        <end position="121"/>
    </location>
</feature>
<evidence type="ECO:0000259" key="2">
    <source>
        <dbReference type="Pfam" id="PF00685"/>
    </source>
</evidence>
<comment type="caution">
    <text evidence="3">The sequence shown here is derived from an EMBL/GenBank/DDBJ whole genome shotgun (WGS) entry which is preliminary data.</text>
</comment>
<keyword evidence="4" id="KW-1185">Reference proteome</keyword>
<dbReference type="Gene3D" id="3.40.50.300">
    <property type="entry name" value="P-loop containing nucleotide triphosphate hydrolases"/>
    <property type="match status" value="1"/>
</dbReference>
<sequence>MDFLSLRRHTGRTLLVGLSVMVCLFLVINQSDLTTPVRPGTRADLPPLYPSRRIHDYQSLYTAQEETAESVPLSSHKFIRFHFDSDENVSHGVEGEARENATLEEKEKQNTGPEEDTGSRNLASSYSRANVGINDHADPSAGLAKDGSPDAGLMKAGGLGANKVKNTGNGVGLSKDSSLDVGQVESTGPRASTYDEPGAGTSQNETNLNPGGQAEIVPGLRQQLLTEAATSYTEENLIEVILTRERELLTQAMEGYKFHPKLKAKNMNDLAMESGGRPVRSLVITTWRSGSTFIGDILESHPANFYHYEPLLDFGISQVRYGKDAKQAIHNLQHLLTCNYTDMEHYLAFGPDHPWLFSHNERLWNYCSSFPELCWQPDFLAPFCRLFPFQSVKTVRLRLNLTKELLEDKTLGVQVLLLVRDPRGTMQSRHHRDWCPGNPDCDEPARLCNDLVSDYNTAQIFKRKFPHSFRVVRYEDLSFQAHNKTKELFDFFHLNYHPLVQMFLDTHTKKKIGGTSSTFRDSKTAPIHWQQDLPWEEVKSIQRVCRRALKVWGYEIAKDEKHLRSFKPVGRLRQL</sequence>
<dbReference type="PANTHER" id="PTHR10704:SF44">
    <property type="entry name" value="LD35051P-RELATED"/>
    <property type="match status" value="1"/>
</dbReference>
<feature type="compositionally biased region" description="Polar residues" evidence="1">
    <location>
        <begin position="200"/>
        <end position="210"/>
    </location>
</feature>
<accession>A0AAW0XSD5</accession>
<dbReference type="FunFam" id="3.40.50.300:FF:001931">
    <property type="entry name" value="Blast:Carbohydrate sulfotransferase 4"/>
    <property type="match status" value="1"/>
</dbReference>
<dbReference type="GO" id="GO:0006790">
    <property type="term" value="P:sulfur compound metabolic process"/>
    <property type="evidence" value="ECO:0007669"/>
    <property type="project" value="TreeGrafter"/>
</dbReference>
<feature type="region of interest" description="Disordered" evidence="1">
    <location>
        <begin position="168"/>
        <end position="214"/>
    </location>
</feature>
<dbReference type="InterPro" id="IPR027417">
    <property type="entry name" value="P-loop_NTPase"/>
</dbReference>
<dbReference type="Pfam" id="PF00685">
    <property type="entry name" value="Sulfotransfer_1"/>
    <property type="match status" value="1"/>
</dbReference>
<name>A0AAW0XSD5_CHEQU</name>
<organism evidence="3 4">
    <name type="scientific">Cherax quadricarinatus</name>
    <name type="common">Australian red claw crayfish</name>
    <dbReference type="NCBI Taxonomy" id="27406"/>
    <lineage>
        <taxon>Eukaryota</taxon>
        <taxon>Metazoa</taxon>
        <taxon>Ecdysozoa</taxon>
        <taxon>Arthropoda</taxon>
        <taxon>Crustacea</taxon>
        <taxon>Multicrustacea</taxon>
        <taxon>Malacostraca</taxon>
        <taxon>Eumalacostraca</taxon>
        <taxon>Eucarida</taxon>
        <taxon>Decapoda</taxon>
        <taxon>Pleocyemata</taxon>
        <taxon>Astacidea</taxon>
        <taxon>Parastacoidea</taxon>
        <taxon>Parastacidae</taxon>
        <taxon>Cherax</taxon>
    </lineage>
</organism>
<dbReference type="Proteomes" id="UP001445076">
    <property type="component" value="Unassembled WGS sequence"/>
</dbReference>
<evidence type="ECO:0000256" key="1">
    <source>
        <dbReference type="SAM" id="MobiDB-lite"/>
    </source>
</evidence>
<dbReference type="PANTHER" id="PTHR10704">
    <property type="entry name" value="CARBOHYDRATE SULFOTRANSFERASE"/>
    <property type="match status" value="1"/>
</dbReference>